<accession>A0AAW1TYZ8</accession>
<gene>
    <name evidence="2" type="ORF">WA026_020841</name>
</gene>
<comment type="caution">
    <text evidence="2">The sequence shown here is derived from an EMBL/GenBank/DDBJ whole genome shotgun (WGS) entry which is preliminary data.</text>
</comment>
<feature type="compositionally biased region" description="Basic residues" evidence="1">
    <location>
        <begin position="101"/>
        <end position="118"/>
    </location>
</feature>
<sequence length="124" mass="14313">MNSIPTLLNNKFFSYVTIEGYTSLVTYKNQIRTCIICHKESHEKETCPLSPTNKIINIRPDLPYVSNSNVKYAEVIQAGRSEGTNKQITQEVEERQSATKKNQRSKINLKNRQSKRTYKNPGYN</sequence>
<dbReference type="EMBL" id="JARQZJ010000015">
    <property type="protein sequence ID" value="KAK9873110.1"/>
    <property type="molecule type" value="Genomic_DNA"/>
</dbReference>
<proteinExistence type="predicted"/>
<organism evidence="2 3">
    <name type="scientific">Henosepilachna vigintioctopunctata</name>
    <dbReference type="NCBI Taxonomy" id="420089"/>
    <lineage>
        <taxon>Eukaryota</taxon>
        <taxon>Metazoa</taxon>
        <taxon>Ecdysozoa</taxon>
        <taxon>Arthropoda</taxon>
        <taxon>Hexapoda</taxon>
        <taxon>Insecta</taxon>
        <taxon>Pterygota</taxon>
        <taxon>Neoptera</taxon>
        <taxon>Endopterygota</taxon>
        <taxon>Coleoptera</taxon>
        <taxon>Polyphaga</taxon>
        <taxon>Cucujiformia</taxon>
        <taxon>Coccinelloidea</taxon>
        <taxon>Coccinellidae</taxon>
        <taxon>Epilachninae</taxon>
        <taxon>Epilachnini</taxon>
        <taxon>Henosepilachna</taxon>
    </lineage>
</organism>
<keyword evidence="3" id="KW-1185">Reference proteome</keyword>
<evidence type="ECO:0000313" key="2">
    <source>
        <dbReference type="EMBL" id="KAK9873110.1"/>
    </source>
</evidence>
<name>A0AAW1TYZ8_9CUCU</name>
<dbReference type="AlphaFoldDB" id="A0AAW1TYZ8"/>
<reference evidence="2 3" key="1">
    <citation type="submission" date="2023-03" db="EMBL/GenBank/DDBJ databases">
        <title>Genome insight into feeding habits of ladybird beetles.</title>
        <authorList>
            <person name="Li H.-S."/>
            <person name="Huang Y.-H."/>
            <person name="Pang H."/>
        </authorList>
    </citation>
    <scope>NUCLEOTIDE SEQUENCE [LARGE SCALE GENOMIC DNA]</scope>
    <source>
        <strain evidence="2">SYSU_2023b</strain>
        <tissue evidence="2">Whole body</tissue>
    </source>
</reference>
<dbReference type="Proteomes" id="UP001431783">
    <property type="component" value="Unassembled WGS sequence"/>
</dbReference>
<evidence type="ECO:0000313" key="3">
    <source>
        <dbReference type="Proteomes" id="UP001431783"/>
    </source>
</evidence>
<feature type="region of interest" description="Disordered" evidence="1">
    <location>
        <begin position="82"/>
        <end position="124"/>
    </location>
</feature>
<evidence type="ECO:0000256" key="1">
    <source>
        <dbReference type="SAM" id="MobiDB-lite"/>
    </source>
</evidence>
<protein>
    <submittedName>
        <fullName evidence="2">Uncharacterized protein</fullName>
    </submittedName>
</protein>